<name>A0A7I8W4T3_9ANNE</name>
<dbReference type="Gene3D" id="1.10.10.10">
    <property type="entry name" value="Winged helix-like DNA-binding domain superfamily/Winged helix DNA-binding domain"/>
    <property type="match status" value="1"/>
</dbReference>
<proteinExistence type="predicted"/>
<dbReference type="Pfam" id="PF00250">
    <property type="entry name" value="Forkhead"/>
    <property type="match status" value="1"/>
</dbReference>
<reference evidence="4 5" key="1">
    <citation type="submission" date="2020-08" db="EMBL/GenBank/DDBJ databases">
        <authorList>
            <person name="Hejnol A."/>
        </authorList>
    </citation>
    <scope>NUCLEOTIDE SEQUENCE [LARGE SCALE GENOMIC DNA]</scope>
</reference>
<sequence>MTFPDYLNWDSASMSDSLSHNVTGASPALSQNYDDIAQLLDELDNLNNLKTPIYEQNDLSNDFTFSDLGSPLMNFKNDFNNNLVESDCFDWDLPSFLADSPCSEVETPFISNKSPNEYCVRPDISCSLDVGSRLTDYFIPRTMNIPLSSSNDMRTPKNPSVRYVKLIAEAILSKEDNRMFLQQIYNYIAEKYTMYSRDARGWKNSVRYNLSLNRCFVKTNLAGKKKGHWWTIHPVCIDAFKVGRFAPYRFPRKRKTLKAGQSKHQPKEAVQMTNTPLPYSSLVQSLSVTGPRDELYAQHQRAIEVIMKQLSIKQELSPISCSCFQIKGHKMI</sequence>
<dbReference type="SUPFAM" id="SSF46785">
    <property type="entry name" value="Winged helix' DNA-binding domain"/>
    <property type="match status" value="1"/>
</dbReference>
<dbReference type="EMBL" id="CAJFCJ010000019">
    <property type="protein sequence ID" value="CAD5123566.1"/>
    <property type="molecule type" value="Genomic_DNA"/>
</dbReference>
<dbReference type="PANTHER" id="PTHR11829">
    <property type="entry name" value="FORKHEAD BOX PROTEIN"/>
    <property type="match status" value="1"/>
</dbReference>
<organism evidence="4 5">
    <name type="scientific">Dimorphilus gyrociliatus</name>
    <dbReference type="NCBI Taxonomy" id="2664684"/>
    <lineage>
        <taxon>Eukaryota</taxon>
        <taxon>Metazoa</taxon>
        <taxon>Spiralia</taxon>
        <taxon>Lophotrochozoa</taxon>
        <taxon>Annelida</taxon>
        <taxon>Polychaeta</taxon>
        <taxon>Polychaeta incertae sedis</taxon>
        <taxon>Dinophilidae</taxon>
        <taxon>Dimorphilus</taxon>
    </lineage>
</organism>
<keyword evidence="5" id="KW-1185">Reference proteome</keyword>
<dbReference type="PANTHER" id="PTHR11829:SF142">
    <property type="entry name" value="FORK-HEAD DOMAIN-CONTAINING PROTEIN"/>
    <property type="match status" value="1"/>
</dbReference>
<dbReference type="OrthoDB" id="5830876at2759"/>
<gene>
    <name evidence="4" type="ORF">DGYR_LOCUS11234</name>
</gene>
<accession>A0A7I8W4T3</accession>
<dbReference type="Proteomes" id="UP000549394">
    <property type="component" value="Unassembled WGS sequence"/>
</dbReference>
<dbReference type="PROSITE" id="PS50039">
    <property type="entry name" value="FORK_HEAD_3"/>
    <property type="match status" value="1"/>
</dbReference>
<comment type="subcellular location">
    <subcellularLocation>
        <location evidence="2">Nucleus</location>
    </subcellularLocation>
</comment>
<comment type="caution">
    <text evidence="4">The sequence shown here is derived from an EMBL/GenBank/DDBJ whole genome shotgun (WGS) entry which is preliminary data.</text>
</comment>
<dbReference type="SMART" id="SM00339">
    <property type="entry name" value="FH"/>
    <property type="match status" value="1"/>
</dbReference>
<dbReference type="GO" id="GO:0000981">
    <property type="term" value="F:DNA-binding transcription factor activity, RNA polymerase II-specific"/>
    <property type="evidence" value="ECO:0007669"/>
    <property type="project" value="TreeGrafter"/>
</dbReference>
<dbReference type="InterPro" id="IPR001766">
    <property type="entry name" value="Fork_head_dom"/>
</dbReference>
<protein>
    <recommendedName>
        <fullName evidence="3">Fork-head domain-containing protein</fullName>
    </recommendedName>
</protein>
<dbReference type="GO" id="GO:0009653">
    <property type="term" value="P:anatomical structure morphogenesis"/>
    <property type="evidence" value="ECO:0007669"/>
    <property type="project" value="TreeGrafter"/>
</dbReference>
<evidence type="ECO:0000259" key="3">
    <source>
        <dbReference type="PROSITE" id="PS50039"/>
    </source>
</evidence>
<dbReference type="InterPro" id="IPR036390">
    <property type="entry name" value="WH_DNA-bd_sf"/>
</dbReference>
<feature type="domain" description="Fork-head" evidence="3">
    <location>
        <begin position="158"/>
        <end position="255"/>
    </location>
</feature>
<evidence type="ECO:0000256" key="2">
    <source>
        <dbReference type="PROSITE-ProRule" id="PRU00089"/>
    </source>
</evidence>
<dbReference type="InterPro" id="IPR036388">
    <property type="entry name" value="WH-like_DNA-bd_sf"/>
</dbReference>
<evidence type="ECO:0000313" key="5">
    <source>
        <dbReference type="Proteomes" id="UP000549394"/>
    </source>
</evidence>
<keyword evidence="1 2" id="KW-0238">DNA-binding</keyword>
<dbReference type="GO" id="GO:0030154">
    <property type="term" value="P:cell differentiation"/>
    <property type="evidence" value="ECO:0007669"/>
    <property type="project" value="TreeGrafter"/>
</dbReference>
<dbReference type="GO" id="GO:0005634">
    <property type="term" value="C:nucleus"/>
    <property type="evidence" value="ECO:0007669"/>
    <property type="project" value="UniProtKB-SubCell"/>
</dbReference>
<feature type="DNA-binding region" description="Fork-head" evidence="2">
    <location>
        <begin position="158"/>
        <end position="255"/>
    </location>
</feature>
<dbReference type="PRINTS" id="PR00053">
    <property type="entry name" value="FORKHEAD"/>
</dbReference>
<evidence type="ECO:0000313" key="4">
    <source>
        <dbReference type="EMBL" id="CAD5123566.1"/>
    </source>
</evidence>
<dbReference type="InterPro" id="IPR050211">
    <property type="entry name" value="FOX_domain-containing"/>
</dbReference>
<dbReference type="GO" id="GO:0000978">
    <property type="term" value="F:RNA polymerase II cis-regulatory region sequence-specific DNA binding"/>
    <property type="evidence" value="ECO:0007669"/>
    <property type="project" value="TreeGrafter"/>
</dbReference>
<evidence type="ECO:0000256" key="1">
    <source>
        <dbReference type="ARBA" id="ARBA00023125"/>
    </source>
</evidence>
<dbReference type="AlphaFoldDB" id="A0A7I8W4T3"/>
<keyword evidence="2" id="KW-0539">Nucleus</keyword>